<evidence type="ECO:0000256" key="2">
    <source>
        <dbReference type="SAM" id="Phobius"/>
    </source>
</evidence>
<feature type="transmembrane region" description="Helical" evidence="2">
    <location>
        <begin position="29"/>
        <end position="46"/>
    </location>
</feature>
<accession>A0A1W1WBG3</accession>
<protein>
    <submittedName>
        <fullName evidence="3">Uncharacterized protein</fullName>
    </submittedName>
</protein>
<evidence type="ECO:0000256" key="1">
    <source>
        <dbReference type="SAM" id="MobiDB-lite"/>
    </source>
</evidence>
<evidence type="ECO:0000313" key="4">
    <source>
        <dbReference type="Proteomes" id="UP000192660"/>
    </source>
</evidence>
<evidence type="ECO:0000313" key="3">
    <source>
        <dbReference type="EMBL" id="SMC03626.1"/>
    </source>
</evidence>
<dbReference type="EMBL" id="FWWY01000001">
    <property type="protein sequence ID" value="SMC03626.1"/>
    <property type="molecule type" value="Genomic_DNA"/>
</dbReference>
<organism evidence="3 4">
    <name type="scientific">Sulfobacillus thermosulfidooxidans (strain DSM 9293 / VKM B-1269 / AT-1)</name>
    <dbReference type="NCBI Taxonomy" id="929705"/>
    <lineage>
        <taxon>Bacteria</taxon>
        <taxon>Bacillati</taxon>
        <taxon>Bacillota</taxon>
        <taxon>Clostridia</taxon>
        <taxon>Eubacteriales</taxon>
        <taxon>Clostridiales Family XVII. Incertae Sedis</taxon>
        <taxon>Sulfobacillus</taxon>
    </lineage>
</organism>
<gene>
    <name evidence="3" type="ORF">SAMN00768000_1181</name>
</gene>
<keyword evidence="2" id="KW-0472">Membrane</keyword>
<dbReference type="RefSeq" id="WP_084660977.1">
    <property type="nucleotide sequence ID" value="NZ_FWWY01000001.1"/>
</dbReference>
<name>A0A1W1WBG3_SULTA</name>
<proteinExistence type="predicted"/>
<reference evidence="4" key="1">
    <citation type="submission" date="2017-04" db="EMBL/GenBank/DDBJ databases">
        <authorList>
            <person name="Varghese N."/>
            <person name="Submissions S."/>
        </authorList>
    </citation>
    <scope>NUCLEOTIDE SEQUENCE [LARGE SCALE GENOMIC DNA]</scope>
    <source>
        <strain evidence="4">DSM 9293</strain>
    </source>
</reference>
<sequence>MRGWTKLIKGLGITALALLVMLGQFWILYLAPLLIFVGMGITYGFLSSKQSTSRPSITPDSHSLDQTPHQVPFPD</sequence>
<feature type="compositionally biased region" description="Polar residues" evidence="1">
    <location>
        <begin position="49"/>
        <end position="69"/>
    </location>
</feature>
<keyword evidence="2" id="KW-1133">Transmembrane helix</keyword>
<dbReference type="AlphaFoldDB" id="A0A1W1WBG3"/>
<keyword evidence="4" id="KW-1185">Reference proteome</keyword>
<feature type="region of interest" description="Disordered" evidence="1">
    <location>
        <begin position="49"/>
        <end position="75"/>
    </location>
</feature>
<keyword evidence="2" id="KW-0812">Transmembrane</keyword>
<dbReference type="Proteomes" id="UP000192660">
    <property type="component" value="Unassembled WGS sequence"/>
</dbReference>